<dbReference type="InterPro" id="IPR043502">
    <property type="entry name" value="DNA/RNA_pol_sf"/>
</dbReference>
<keyword evidence="2" id="KW-0695">RNA-directed DNA polymerase</keyword>
<dbReference type="GO" id="GO:0003964">
    <property type="term" value="F:RNA-directed DNA polymerase activity"/>
    <property type="evidence" value="ECO:0007669"/>
    <property type="project" value="UniProtKB-KW"/>
</dbReference>
<feature type="domain" description="Reverse transcriptase" evidence="1">
    <location>
        <begin position="1"/>
        <end position="79"/>
    </location>
</feature>
<dbReference type="Pfam" id="PF00078">
    <property type="entry name" value="RVT_1"/>
    <property type="match status" value="1"/>
</dbReference>
<dbReference type="Gene3D" id="3.30.70.270">
    <property type="match status" value="1"/>
</dbReference>
<dbReference type="InterPro" id="IPR043128">
    <property type="entry name" value="Rev_trsase/Diguanyl_cyclase"/>
</dbReference>
<comment type="caution">
    <text evidence="2">The sequence shown here is derived from an EMBL/GenBank/DDBJ whole genome shotgun (WGS) entry which is preliminary data.</text>
</comment>
<proteinExistence type="predicted"/>
<dbReference type="Proteomes" id="UP001153387">
    <property type="component" value="Unassembled WGS sequence"/>
</dbReference>
<keyword evidence="2" id="KW-0548">Nucleotidyltransferase</keyword>
<accession>A0A9X4KKJ7</accession>
<evidence type="ECO:0000313" key="3">
    <source>
        <dbReference type="Proteomes" id="UP001153387"/>
    </source>
</evidence>
<dbReference type="InterPro" id="IPR000477">
    <property type="entry name" value="RT_dom"/>
</dbReference>
<dbReference type="EMBL" id="JAPDHZ010000003">
    <property type="protein sequence ID" value="MDG0791400.1"/>
    <property type="molecule type" value="Genomic_DNA"/>
</dbReference>
<sequence length="98" mass="11131">MHGCKKNHPHVPFERYTDDIVCHCRSEAEAKALLKQIRRRLKAHGLIAHPDKTKIAYCKDGTRKGSYPNVSFEYLGSSFRSRRVKTASGKMTARFAPA</sequence>
<keyword evidence="3" id="KW-1185">Reference proteome</keyword>
<dbReference type="RefSeq" id="WP_277565283.1">
    <property type="nucleotide sequence ID" value="NZ_JAPDHZ010000003.1"/>
</dbReference>
<keyword evidence="2" id="KW-0808">Transferase</keyword>
<evidence type="ECO:0000313" key="2">
    <source>
        <dbReference type="EMBL" id="MDG0791400.1"/>
    </source>
</evidence>
<name>A0A9X4KKJ7_9BACL</name>
<evidence type="ECO:0000259" key="1">
    <source>
        <dbReference type="PROSITE" id="PS50878"/>
    </source>
</evidence>
<dbReference type="SUPFAM" id="SSF56672">
    <property type="entry name" value="DNA/RNA polymerases"/>
    <property type="match status" value="1"/>
</dbReference>
<organism evidence="2 3">
    <name type="scientific">Cohnella ginsengisoli</name>
    <dbReference type="NCBI Taxonomy" id="425004"/>
    <lineage>
        <taxon>Bacteria</taxon>
        <taxon>Bacillati</taxon>
        <taxon>Bacillota</taxon>
        <taxon>Bacilli</taxon>
        <taxon>Bacillales</taxon>
        <taxon>Paenibacillaceae</taxon>
        <taxon>Cohnella</taxon>
    </lineage>
</organism>
<protein>
    <submittedName>
        <fullName evidence="2">Reverse transcriptase domain-containing protein</fullName>
    </submittedName>
</protein>
<dbReference type="PROSITE" id="PS50878">
    <property type="entry name" value="RT_POL"/>
    <property type="match status" value="1"/>
</dbReference>
<dbReference type="AlphaFoldDB" id="A0A9X4KKJ7"/>
<gene>
    <name evidence="2" type="ORF">OMP38_11385</name>
</gene>
<reference evidence="2 3" key="1">
    <citation type="submission" date="2022-10" db="EMBL/GenBank/DDBJ databases">
        <title>Comparative genomic analysis of Cohnella hashimotonis sp. nov., isolated from the International Space Station.</title>
        <authorList>
            <person name="Simpson A."/>
            <person name="Venkateswaran K."/>
        </authorList>
    </citation>
    <scope>NUCLEOTIDE SEQUENCE [LARGE SCALE GENOMIC DNA]</scope>
    <source>
        <strain evidence="2 3">DSM 18997</strain>
    </source>
</reference>